<evidence type="ECO:0000313" key="3">
    <source>
        <dbReference type="EMBL" id="TFK33248.1"/>
    </source>
</evidence>
<evidence type="ECO:0000256" key="2">
    <source>
        <dbReference type="SAM" id="SignalP"/>
    </source>
</evidence>
<accession>A0A5C3LKG7</accession>
<gene>
    <name evidence="3" type="ORF">BDQ12DRAFT_446196</name>
</gene>
<feature type="signal peptide" evidence="2">
    <location>
        <begin position="1"/>
        <end position="21"/>
    </location>
</feature>
<proteinExistence type="predicted"/>
<protein>
    <recommendedName>
        <fullName evidence="5">Ser-Thr-rich glycosyl-phosphatidyl-inositol-anchored membrane family-domain-containing protein</fullName>
    </recommendedName>
</protein>
<reference evidence="3 4" key="1">
    <citation type="journal article" date="2019" name="Nat. Ecol. Evol.">
        <title>Megaphylogeny resolves global patterns of mushroom evolution.</title>
        <authorList>
            <person name="Varga T."/>
            <person name="Krizsan K."/>
            <person name="Foldi C."/>
            <person name="Dima B."/>
            <person name="Sanchez-Garcia M."/>
            <person name="Sanchez-Ramirez S."/>
            <person name="Szollosi G.J."/>
            <person name="Szarkandi J.G."/>
            <person name="Papp V."/>
            <person name="Albert L."/>
            <person name="Andreopoulos W."/>
            <person name="Angelini C."/>
            <person name="Antonin V."/>
            <person name="Barry K.W."/>
            <person name="Bougher N.L."/>
            <person name="Buchanan P."/>
            <person name="Buyck B."/>
            <person name="Bense V."/>
            <person name="Catcheside P."/>
            <person name="Chovatia M."/>
            <person name="Cooper J."/>
            <person name="Damon W."/>
            <person name="Desjardin D."/>
            <person name="Finy P."/>
            <person name="Geml J."/>
            <person name="Haridas S."/>
            <person name="Hughes K."/>
            <person name="Justo A."/>
            <person name="Karasinski D."/>
            <person name="Kautmanova I."/>
            <person name="Kiss B."/>
            <person name="Kocsube S."/>
            <person name="Kotiranta H."/>
            <person name="LaButti K.M."/>
            <person name="Lechner B.E."/>
            <person name="Liimatainen K."/>
            <person name="Lipzen A."/>
            <person name="Lukacs Z."/>
            <person name="Mihaltcheva S."/>
            <person name="Morgado L.N."/>
            <person name="Niskanen T."/>
            <person name="Noordeloos M.E."/>
            <person name="Ohm R.A."/>
            <person name="Ortiz-Santana B."/>
            <person name="Ovrebo C."/>
            <person name="Racz N."/>
            <person name="Riley R."/>
            <person name="Savchenko A."/>
            <person name="Shiryaev A."/>
            <person name="Soop K."/>
            <person name="Spirin V."/>
            <person name="Szebenyi C."/>
            <person name="Tomsovsky M."/>
            <person name="Tulloss R.E."/>
            <person name="Uehling J."/>
            <person name="Grigoriev I.V."/>
            <person name="Vagvolgyi C."/>
            <person name="Papp T."/>
            <person name="Martin F.M."/>
            <person name="Miettinen O."/>
            <person name="Hibbett D.S."/>
            <person name="Nagy L.G."/>
        </authorList>
    </citation>
    <scope>NUCLEOTIDE SEQUENCE [LARGE SCALE GENOMIC DNA]</scope>
    <source>
        <strain evidence="3 4">CBS 166.37</strain>
    </source>
</reference>
<feature type="compositionally biased region" description="Low complexity" evidence="1">
    <location>
        <begin position="109"/>
        <end position="135"/>
    </location>
</feature>
<dbReference type="AlphaFoldDB" id="A0A5C3LKG7"/>
<dbReference type="OrthoDB" id="3259746at2759"/>
<sequence>MYSTLLTVALLFAPALQGVFAEFAINTPDLVECEDAKISWQPTKGPYNLIVVPASDPCSEALVEIGDFNQTSITWKTSVPAGTKVVLSLEDGDGDEAWSGEIEVGKGSGTCSSSSSAVPSGSAAPSQASAAPSTGGTTLVIPPAASSAAADSTASVAPVGAANAGTNPFSNGALNTRQISTPVMALSALAVAIALAL</sequence>
<evidence type="ECO:0000313" key="4">
    <source>
        <dbReference type="Proteomes" id="UP000308652"/>
    </source>
</evidence>
<dbReference type="Proteomes" id="UP000308652">
    <property type="component" value="Unassembled WGS sequence"/>
</dbReference>
<name>A0A5C3LKG7_9AGAR</name>
<evidence type="ECO:0000256" key="1">
    <source>
        <dbReference type="SAM" id="MobiDB-lite"/>
    </source>
</evidence>
<dbReference type="EMBL" id="ML213652">
    <property type="protein sequence ID" value="TFK33248.1"/>
    <property type="molecule type" value="Genomic_DNA"/>
</dbReference>
<keyword evidence="2" id="KW-0732">Signal</keyword>
<keyword evidence="4" id="KW-1185">Reference proteome</keyword>
<organism evidence="3 4">
    <name type="scientific">Crucibulum laeve</name>
    <dbReference type="NCBI Taxonomy" id="68775"/>
    <lineage>
        <taxon>Eukaryota</taxon>
        <taxon>Fungi</taxon>
        <taxon>Dikarya</taxon>
        <taxon>Basidiomycota</taxon>
        <taxon>Agaricomycotina</taxon>
        <taxon>Agaricomycetes</taxon>
        <taxon>Agaricomycetidae</taxon>
        <taxon>Agaricales</taxon>
        <taxon>Agaricineae</taxon>
        <taxon>Nidulariaceae</taxon>
        <taxon>Crucibulum</taxon>
    </lineage>
</organism>
<evidence type="ECO:0008006" key="5">
    <source>
        <dbReference type="Google" id="ProtNLM"/>
    </source>
</evidence>
<feature type="region of interest" description="Disordered" evidence="1">
    <location>
        <begin position="105"/>
        <end position="135"/>
    </location>
</feature>
<feature type="chain" id="PRO_5023145891" description="Ser-Thr-rich glycosyl-phosphatidyl-inositol-anchored membrane family-domain-containing protein" evidence="2">
    <location>
        <begin position="22"/>
        <end position="197"/>
    </location>
</feature>